<evidence type="ECO:0000313" key="5">
    <source>
        <dbReference type="EMBL" id="CEM47019.1"/>
    </source>
</evidence>
<sequence>MSQRSRRGVCALLLLVVSLNEAGGVPSPITGRREIHVSKKVLLSSTYRISHAFTTRTSNPKQKPNGILSGVLPTESFVQEKGETSPGRATSQSHPAQMQNKHSDPRPPSALEIAFKRRQVQPLVENLQMLERYFLQAKNLKRDYEDAQEIRADLAEKGRQSRYFLTFSELCGMAANVACDLKRWHLDGDEPGDLSRKLFFFLKPKEESLEGRVVARFLDEGLPDVARLMREEQLQRRRSGLCWRLRHSCAASEDWSDVQRPGACLGSALQSLGCAHPSVKKSKKKEPETASKSRKPQSEDAKEVQQLERQGAIKKAVKEVATAFR</sequence>
<organism evidence="4">
    <name type="scientific">Chromera velia CCMP2878</name>
    <dbReference type="NCBI Taxonomy" id="1169474"/>
    <lineage>
        <taxon>Eukaryota</taxon>
        <taxon>Sar</taxon>
        <taxon>Alveolata</taxon>
        <taxon>Colpodellida</taxon>
        <taxon>Chromeraceae</taxon>
        <taxon>Chromera</taxon>
    </lineage>
</organism>
<protein>
    <recommendedName>
        <fullName evidence="6">SPX domain-containing protein</fullName>
    </recommendedName>
</protein>
<feature type="region of interest" description="Disordered" evidence="2">
    <location>
        <begin position="276"/>
        <end position="307"/>
    </location>
</feature>
<dbReference type="EMBL" id="CDMZ01003617">
    <property type="protein sequence ID" value="CEM47019.1"/>
    <property type="molecule type" value="Genomic_DNA"/>
</dbReference>
<dbReference type="AlphaFoldDB" id="A0A0G4H3A7"/>
<evidence type="ECO:0008006" key="6">
    <source>
        <dbReference type="Google" id="ProtNLM"/>
    </source>
</evidence>
<feature type="signal peptide" evidence="3">
    <location>
        <begin position="1"/>
        <end position="24"/>
    </location>
</feature>
<name>A0A0G4H3A7_9ALVE</name>
<evidence type="ECO:0000256" key="3">
    <source>
        <dbReference type="SAM" id="SignalP"/>
    </source>
</evidence>
<feature type="coiled-coil region" evidence="1">
    <location>
        <begin position="130"/>
        <end position="157"/>
    </location>
</feature>
<dbReference type="VEuPathDB" id="CryptoDB:Cvel_24532"/>
<dbReference type="VEuPathDB" id="CryptoDB:Cvel_30719"/>
<evidence type="ECO:0000256" key="1">
    <source>
        <dbReference type="SAM" id="Coils"/>
    </source>
</evidence>
<proteinExistence type="predicted"/>
<reference evidence="4" key="1">
    <citation type="submission" date="2014-11" db="EMBL/GenBank/DDBJ databases">
        <authorList>
            <person name="Otto D Thomas"/>
            <person name="Naeem Raeece"/>
        </authorList>
    </citation>
    <scope>NUCLEOTIDE SEQUENCE</scope>
</reference>
<keyword evidence="3" id="KW-0732">Signal</keyword>
<evidence type="ECO:0000313" key="4">
    <source>
        <dbReference type="EMBL" id="CEM38198.1"/>
    </source>
</evidence>
<feature type="compositionally biased region" description="Basic and acidic residues" evidence="2">
    <location>
        <begin position="285"/>
        <end position="306"/>
    </location>
</feature>
<dbReference type="EMBL" id="CDMZ01001835">
    <property type="protein sequence ID" value="CEM38198.1"/>
    <property type="molecule type" value="Genomic_DNA"/>
</dbReference>
<feature type="chain" id="PRO_5007404566" description="SPX domain-containing protein" evidence="3">
    <location>
        <begin position="25"/>
        <end position="325"/>
    </location>
</feature>
<gene>
    <name evidence="4" type="ORF">Cvel_24532</name>
    <name evidence="5" type="ORF">Cvel_30719</name>
</gene>
<evidence type="ECO:0000256" key="2">
    <source>
        <dbReference type="SAM" id="MobiDB-lite"/>
    </source>
</evidence>
<feature type="region of interest" description="Disordered" evidence="2">
    <location>
        <begin position="79"/>
        <end position="108"/>
    </location>
</feature>
<keyword evidence="1" id="KW-0175">Coiled coil</keyword>
<feature type="compositionally biased region" description="Polar residues" evidence="2">
    <location>
        <begin position="87"/>
        <end position="100"/>
    </location>
</feature>
<accession>A0A0G4H3A7</accession>